<dbReference type="SUPFAM" id="SSF47240">
    <property type="entry name" value="Ferritin-like"/>
    <property type="match status" value="1"/>
</dbReference>
<gene>
    <name evidence="1" type="primary">paaI</name>
    <name evidence="1" type="ORF">AL504_11120</name>
</gene>
<dbReference type="InterPro" id="IPR012347">
    <property type="entry name" value="Ferritin-like"/>
</dbReference>
<evidence type="ECO:0000313" key="2">
    <source>
        <dbReference type="Proteomes" id="UP000060602"/>
    </source>
</evidence>
<dbReference type="Pfam" id="PF05138">
    <property type="entry name" value="PaaA_PaaC"/>
    <property type="match status" value="1"/>
</dbReference>
<evidence type="ECO:0000313" key="1">
    <source>
        <dbReference type="EMBL" id="AMG36525.1"/>
    </source>
</evidence>
<dbReference type="GO" id="GO:0010124">
    <property type="term" value="P:phenylacetate catabolic process"/>
    <property type="evidence" value="ECO:0007669"/>
    <property type="project" value="InterPro"/>
</dbReference>
<dbReference type="InterPro" id="IPR009078">
    <property type="entry name" value="Ferritin-like_SF"/>
</dbReference>
<dbReference type="AlphaFoldDB" id="A0A0X8NYB5"/>
<dbReference type="Gene3D" id="1.20.1260.10">
    <property type="match status" value="1"/>
</dbReference>
<name>A0A0X8NYB5_ALCXX</name>
<reference evidence="2" key="1">
    <citation type="submission" date="2015-12" db="EMBL/GenBank/DDBJ databases">
        <title>FDA dAtabase for Regulatory Grade micrObial Sequences (FDA-ARGOS): Supporting development and validation of Infectious Disease Dx tests.</title>
        <authorList>
            <person name="Case J."/>
            <person name="Tallon L."/>
            <person name="Sadzewicz L."/>
            <person name="Sengamalay N."/>
            <person name="Ott S."/>
            <person name="Godinez A."/>
            <person name="Nagaraj S."/>
            <person name="Nadendla S."/>
            <person name="Sichtig H."/>
        </authorList>
    </citation>
    <scope>NUCLEOTIDE SEQUENCE [LARGE SCALE GENOMIC DNA]</scope>
    <source>
        <strain evidence="2">FDAARGOS_147</strain>
    </source>
</reference>
<dbReference type="InterPro" id="IPR052703">
    <property type="entry name" value="Aromatic_CoA_ox/epox"/>
</dbReference>
<accession>A0A0X8NYB5</accession>
<dbReference type="EMBL" id="CP014060">
    <property type="protein sequence ID" value="AMG36525.1"/>
    <property type="molecule type" value="Genomic_DNA"/>
</dbReference>
<dbReference type="RefSeq" id="WP_006393655.1">
    <property type="nucleotide sequence ID" value="NZ_CP014060.2"/>
</dbReference>
<dbReference type="GO" id="GO:0005829">
    <property type="term" value="C:cytosol"/>
    <property type="evidence" value="ECO:0007669"/>
    <property type="project" value="TreeGrafter"/>
</dbReference>
<proteinExistence type="predicted"/>
<dbReference type="InterPro" id="IPR011882">
    <property type="entry name" value="PaaC"/>
</dbReference>
<dbReference type="PIRSF" id="PIRSF037834">
    <property type="entry name" value="PA_CoA_Oase3"/>
    <property type="match status" value="1"/>
</dbReference>
<dbReference type="InterPro" id="IPR007814">
    <property type="entry name" value="PaaA_PaaC"/>
</dbReference>
<dbReference type="Proteomes" id="UP000060602">
    <property type="component" value="Chromosome"/>
</dbReference>
<sequence length="254" mass="28331">MDKTFFEYLLRLGDTPLILSQRLGAWTGHGPILEEDLALTNTALDLLGQARMWLTLAGEVEGAGRDEDALAYLRDAHQFHNALLVERPNGNYADTMARQFLFDVWHYFLLQRLAQSSDERVAGIAAKSLKEVTYHVRRSSDLVVRLGDGTETSHARMQAAIDDAWRFTGELFTDDAIDQDMAARGIGCELAALRAPWEQHVREVLEEATLTVPDAAAANHPAHSGGRQGRHTEELGYVLAEMQYLPRAYPGATW</sequence>
<dbReference type="PANTHER" id="PTHR30458">
    <property type="entry name" value="PHENYLACETIC ACID DEGRADATION PROTEIN PAA"/>
    <property type="match status" value="1"/>
</dbReference>
<dbReference type="PANTHER" id="PTHR30458:SF0">
    <property type="entry name" value="1,2-PHENYLACETYL-COA EPOXIDASE, SUBUNIT C"/>
    <property type="match status" value="1"/>
</dbReference>
<protein>
    <submittedName>
        <fullName evidence="1">Phenylacetate-CoA oxygenase subunit PaaI</fullName>
    </submittedName>
</protein>
<organism evidence="1 2">
    <name type="scientific">Alcaligenes xylosoxydans xylosoxydans</name>
    <name type="common">Achromobacter xylosoxidans</name>
    <dbReference type="NCBI Taxonomy" id="85698"/>
    <lineage>
        <taxon>Bacteria</taxon>
        <taxon>Pseudomonadati</taxon>
        <taxon>Pseudomonadota</taxon>
        <taxon>Betaproteobacteria</taxon>
        <taxon>Burkholderiales</taxon>
        <taxon>Alcaligenaceae</taxon>
        <taxon>Achromobacter</taxon>
    </lineage>
</organism>
<dbReference type="NCBIfam" id="TIGR02158">
    <property type="entry name" value="PA_CoA_Oxy3"/>
    <property type="match status" value="1"/>
</dbReference>